<organism evidence="2 3">
    <name type="scientific">Tetrahymena thermophila (strain SB210)</name>
    <dbReference type="NCBI Taxonomy" id="312017"/>
    <lineage>
        <taxon>Eukaryota</taxon>
        <taxon>Sar</taxon>
        <taxon>Alveolata</taxon>
        <taxon>Ciliophora</taxon>
        <taxon>Intramacronucleata</taxon>
        <taxon>Oligohymenophorea</taxon>
        <taxon>Hymenostomatida</taxon>
        <taxon>Tetrahymenina</taxon>
        <taxon>Tetrahymenidae</taxon>
        <taxon>Tetrahymena</taxon>
    </lineage>
</organism>
<dbReference type="Proteomes" id="UP000009168">
    <property type="component" value="Unassembled WGS sequence"/>
</dbReference>
<dbReference type="HOGENOM" id="CLU_2042812_0_0_1"/>
<accession>Q22BZ7</accession>
<keyword evidence="3" id="KW-1185">Reference proteome</keyword>
<evidence type="ECO:0000256" key="1">
    <source>
        <dbReference type="SAM" id="SignalP"/>
    </source>
</evidence>
<dbReference type="GeneID" id="7842608"/>
<evidence type="ECO:0000313" key="3">
    <source>
        <dbReference type="Proteomes" id="UP000009168"/>
    </source>
</evidence>
<evidence type="ECO:0000313" key="2">
    <source>
        <dbReference type="EMBL" id="EAR82812.1"/>
    </source>
</evidence>
<dbReference type="RefSeq" id="XP_001030475.1">
    <property type="nucleotide sequence ID" value="XM_001030475.1"/>
</dbReference>
<name>Q22BZ7_TETTS</name>
<dbReference type="InParanoid" id="Q22BZ7"/>
<reference evidence="3" key="1">
    <citation type="journal article" date="2006" name="PLoS Biol.">
        <title>Macronuclear genome sequence of the ciliate Tetrahymena thermophila, a model eukaryote.</title>
        <authorList>
            <person name="Eisen J.A."/>
            <person name="Coyne R.S."/>
            <person name="Wu M."/>
            <person name="Wu D."/>
            <person name="Thiagarajan M."/>
            <person name="Wortman J.R."/>
            <person name="Badger J.H."/>
            <person name="Ren Q."/>
            <person name="Amedeo P."/>
            <person name="Jones K.M."/>
            <person name="Tallon L.J."/>
            <person name="Delcher A.L."/>
            <person name="Salzberg S.L."/>
            <person name="Silva J.C."/>
            <person name="Haas B.J."/>
            <person name="Majoros W.H."/>
            <person name="Farzad M."/>
            <person name="Carlton J.M."/>
            <person name="Smith R.K. Jr."/>
            <person name="Garg J."/>
            <person name="Pearlman R.E."/>
            <person name="Karrer K.M."/>
            <person name="Sun L."/>
            <person name="Manning G."/>
            <person name="Elde N.C."/>
            <person name="Turkewitz A.P."/>
            <person name="Asai D.J."/>
            <person name="Wilkes D.E."/>
            <person name="Wang Y."/>
            <person name="Cai H."/>
            <person name="Collins K."/>
            <person name="Stewart B.A."/>
            <person name="Lee S.R."/>
            <person name="Wilamowska K."/>
            <person name="Weinberg Z."/>
            <person name="Ruzzo W.L."/>
            <person name="Wloga D."/>
            <person name="Gaertig J."/>
            <person name="Frankel J."/>
            <person name="Tsao C.-C."/>
            <person name="Gorovsky M.A."/>
            <person name="Keeling P.J."/>
            <person name="Waller R.F."/>
            <person name="Patron N.J."/>
            <person name="Cherry J.M."/>
            <person name="Stover N.A."/>
            <person name="Krieger C.J."/>
            <person name="del Toro C."/>
            <person name="Ryder H.F."/>
            <person name="Williamson S.C."/>
            <person name="Barbeau R.A."/>
            <person name="Hamilton E.P."/>
            <person name="Orias E."/>
        </authorList>
    </citation>
    <scope>NUCLEOTIDE SEQUENCE [LARGE SCALE GENOMIC DNA]</scope>
    <source>
        <strain evidence="3">SB210</strain>
    </source>
</reference>
<feature type="signal peptide" evidence="1">
    <location>
        <begin position="1"/>
        <end position="19"/>
    </location>
</feature>
<dbReference type="EMBL" id="GG662684">
    <property type="protein sequence ID" value="EAR82812.1"/>
    <property type="molecule type" value="Genomic_DNA"/>
</dbReference>
<gene>
    <name evidence="2" type="ORF">TTHERM_01081720</name>
</gene>
<evidence type="ECO:0008006" key="4">
    <source>
        <dbReference type="Google" id="ProtNLM"/>
    </source>
</evidence>
<keyword evidence="1" id="KW-0732">Signal</keyword>
<dbReference type="AlphaFoldDB" id="Q22BZ7"/>
<dbReference type="KEGG" id="tet:TTHERM_01081720"/>
<sequence>MAIQIAVIIFFLILVKISCKCDQKLDCFDQRVSKCVQIDGVEFIGREMKNGYCVTDSIQYDKIDFCISKQENVCITQDRKSCVKIQKSKNIVAITEEGICIGIYENASQQSRPLRSINIKM</sequence>
<protein>
    <recommendedName>
        <fullName evidence="4">Transmembrane protein</fullName>
    </recommendedName>
</protein>
<feature type="chain" id="PRO_5004200928" description="Transmembrane protein" evidence="1">
    <location>
        <begin position="20"/>
        <end position="121"/>
    </location>
</feature>
<proteinExistence type="predicted"/>